<feature type="compositionally biased region" description="Basic and acidic residues" evidence="1">
    <location>
        <begin position="426"/>
        <end position="447"/>
    </location>
</feature>
<feature type="region of interest" description="Disordered" evidence="1">
    <location>
        <begin position="17"/>
        <end position="128"/>
    </location>
</feature>
<name>A0A6I9RGG2_ELAGV</name>
<evidence type="ECO:0000313" key="3">
    <source>
        <dbReference type="RefSeq" id="XP_010925629.1"/>
    </source>
</evidence>
<dbReference type="RefSeq" id="XP_010925630.1">
    <property type="nucleotide sequence ID" value="XM_010927328.3"/>
</dbReference>
<reference evidence="4" key="1">
    <citation type="submission" date="2022-04" db="UniProtKB">
        <authorList>
            <consortium name="RefSeq"/>
        </authorList>
    </citation>
    <scope>IDENTIFICATION</scope>
</reference>
<gene>
    <name evidence="3 4" type="primary">LOC105048123</name>
</gene>
<dbReference type="RefSeq" id="XP_010925629.1">
    <property type="nucleotide sequence ID" value="XM_010927327.2"/>
</dbReference>
<evidence type="ECO:0000256" key="1">
    <source>
        <dbReference type="SAM" id="MobiDB-lite"/>
    </source>
</evidence>
<feature type="region of interest" description="Disordered" evidence="1">
    <location>
        <begin position="141"/>
        <end position="163"/>
    </location>
</feature>
<feature type="region of interest" description="Disordered" evidence="1">
    <location>
        <begin position="389"/>
        <end position="447"/>
    </location>
</feature>
<sequence length="447" mass="50159">MDPALERRYREEVLHLHSLWHRGPPRNPNPNPTLRPDTSTAFKKEAKNKKKSNSKGKKKHRRQRQQQQGSAAASDQPPAKEVEWPCGPTPEKNDASATWADFVPTPAAPQTRPPFSAEEQARAVAHRAQQRGLKACKDFFAKKDGSDDGEEEEEDSTAEEEEAGEGDFKFFLELFEGDGELREYYEKNWEKGDFKCLVCGAIGEKKWKRFGECVGLIQHSNSISKTRRREAHRAFARAVCRVLGWDINRLPSIVLDSGKSLGQSLAKAANPQEDMPKEDLSAEVEKISNEVAADAGTDKVDLMDCAAKEIEALPGEILQNEGEIDEKENDEEPMDCIETKRITELPNEDMPKEDLSAEVEEISHEVAADAGTDKVDLMDCAAKEIEALPGENLQKEGEIDEKENDEEPMDCIETKRITELPNEDVIEQKEKLPREIDNHGETNDGTQ</sequence>
<dbReference type="PANTHER" id="PTHR34546">
    <property type="entry name" value="OS06G0153600 PROTEIN"/>
    <property type="match status" value="1"/>
</dbReference>
<feature type="compositionally biased region" description="Acidic residues" evidence="1">
    <location>
        <begin position="398"/>
        <end position="410"/>
    </location>
</feature>
<dbReference type="AlphaFoldDB" id="A0A6I9RGG2"/>
<protein>
    <submittedName>
        <fullName evidence="3 4">Uncharacterized protein LOC105048123 isoform X1</fullName>
    </submittedName>
</protein>
<proteinExistence type="predicted"/>
<feature type="compositionally biased region" description="Basic residues" evidence="1">
    <location>
        <begin position="46"/>
        <end position="64"/>
    </location>
</feature>
<evidence type="ECO:0000313" key="4">
    <source>
        <dbReference type="RefSeq" id="XP_010925630.1"/>
    </source>
</evidence>
<organism evidence="4">
    <name type="scientific">Elaeis guineensis var. tenera</name>
    <name type="common">Oil palm</name>
    <dbReference type="NCBI Taxonomy" id="51953"/>
    <lineage>
        <taxon>Eukaryota</taxon>
        <taxon>Viridiplantae</taxon>
        <taxon>Streptophyta</taxon>
        <taxon>Embryophyta</taxon>
        <taxon>Tracheophyta</taxon>
        <taxon>Spermatophyta</taxon>
        <taxon>Magnoliopsida</taxon>
        <taxon>Liliopsida</taxon>
        <taxon>Arecaceae</taxon>
        <taxon>Arecoideae</taxon>
        <taxon>Cocoseae</taxon>
        <taxon>Elaeidinae</taxon>
        <taxon>Elaeis</taxon>
    </lineage>
</organism>
<keyword evidence="2" id="KW-1185">Reference proteome</keyword>
<dbReference type="OrthoDB" id="1929495at2759"/>
<feature type="compositionally biased region" description="Acidic residues" evidence="1">
    <location>
        <begin position="147"/>
        <end position="163"/>
    </location>
</feature>
<evidence type="ECO:0000313" key="2">
    <source>
        <dbReference type="Proteomes" id="UP000504607"/>
    </source>
</evidence>
<dbReference type="Proteomes" id="UP000504607">
    <property type="component" value="Chromosome 7"/>
</dbReference>
<accession>A0A6I9RGG2</accession>
<dbReference type="PANTHER" id="PTHR34546:SF3">
    <property type="entry name" value="OS06G0153600 PROTEIN"/>
    <property type="match status" value="1"/>
</dbReference>
<dbReference type="GeneID" id="105048123"/>
<dbReference type="KEGG" id="egu:105048123"/>